<proteinExistence type="predicted"/>
<evidence type="ECO:0000313" key="3">
    <source>
        <dbReference type="Proteomes" id="UP000229314"/>
    </source>
</evidence>
<reference evidence="2 3" key="1">
    <citation type="submission" date="2017-10" db="EMBL/GenBank/DDBJ databases">
        <title>Complete genome sequence of Paracoccus yeei TT13 isolated from human skin.</title>
        <authorList>
            <person name="Lee K."/>
            <person name="Lim J.Y."/>
            <person name="Hwang I."/>
        </authorList>
    </citation>
    <scope>NUCLEOTIDE SEQUENCE [LARGE SCALE GENOMIC DNA]</scope>
    <source>
        <strain evidence="2 3">TT13</strain>
    </source>
</reference>
<dbReference type="Pfam" id="PF13155">
    <property type="entry name" value="Toprim_2"/>
    <property type="match status" value="1"/>
</dbReference>
<gene>
    <name evidence="2" type="ORF">PYTT13_12585</name>
</gene>
<evidence type="ECO:0000256" key="1">
    <source>
        <dbReference type="SAM" id="MobiDB-lite"/>
    </source>
</evidence>
<feature type="region of interest" description="Disordered" evidence="1">
    <location>
        <begin position="27"/>
        <end position="64"/>
    </location>
</feature>
<dbReference type="GeneID" id="78898486"/>
<sequence length="351" mass="38514">MSFENDNTELDAFCRIDPRPVLLPALGWTHAPKGTPGGKIDKERWEKGGASASPFRGRDGKWRFRQGPDARATIVDLAKEQAGGLGRARQLLRQITGSSQETTSTPAPPADFSSRQPAPPPAVQDYRTPKEVMEAIDAEAGPFTDATKIPPYLVARGFRHIHPVFRERMKISLDQHRNVVFPYFVPAEGSDGAVIVSRERIGQGYKGYLENTRAGVWIAAPKNEIRLVVICEAPLDCISSAGIRKDDMDHTAFFALRSGAEEACAELVARIIAKRGAGARVELRTDNDPAGLLYAAKVGSLLKKRDIRAIYVAPPEDCVDWTEHQEAVFMAQELPTQELADELSDMIADLG</sequence>
<dbReference type="EMBL" id="CP024422">
    <property type="protein sequence ID" value="ATQ56545.1"/>
    <property type="molecule type" value="Genomic_DNA"/>
</dbReference>
<dbReference type="RefSeq" id="WP_099649339.1">
    <property type="nucleotide sequence ID" value="NZ_CP024422.1"/>
</dbReference>
<evidence type="ECO:0008006" key="4">
    <source>
        <dbReference type="Google" id="ProtNLM"/>
    </source>
</evidence>
<protein>
    <recommendedName>
        <fullName evidence="4">Toprim domain-containing protein</fullName>
    </recommendedName>
</protein>
<evidence type="ECO:0000313" key="2">
    <source>
        <dbReference type="EMBL" id="ATQ56545.1"/>
    </source>
</evidence>
<dbReference type="Proteomes" id="UP000229314">
    <property type="component" value="Chromosome"/>
</dbReference>
<accession>A0A2D2C214</accession>
<name>A0A2D2C214_9RHOB</name>
<organism evidence="2 3">
    <name type="scientific">Paracoccus yeei</name>
    <dbReference type="NCBI Taxonomy" id="147645"/>
    <lineage>
        <taxon>Bacteria</taxon>
        <taxon>Pseudomonadati</taxon>
        <taxon>Pseudomonadota</taxon>
        <taxon>Alphaproteobacteria</taxon>
        <taxon>Rhodobacterales</taxon>
        <taxon>Paracoccaceae</taxon>
        <taxon>Paracoccus</taxon>
    </lineage>
</organism>
<dbReference type="Gene3D" id="3.40.1360.10">
    <property type="match status" value="1"/>
</dbReference>
<dbReference type="AlphaFoldDB" id="A0A2D2C214"/>
<feature type="region of interest" description="Disordered" evidence="1">
    <location>
        <begin position="97"/>
        <end position="123"/>
    </location>
</feature>